<dbReference type="InterPro" id="IPR018114">
    <property type="entry name" value="TRYPSIN_HIS"/>
</dbReference>
<evidence type="ECO:0000256" key="1">
    <source>
        <dbReference type="ARBA" id="ARBA00004613"/>
    </source>
</evidence>
<comment type="subcellular location">
    <subcellularLocation>
        <location evidence="1 14">Secreted</location>
    </subcellularLocation>
</comment>
<evidence type="ECO:0000256" key="9">
    <source>
        <dbReference type="ARBA" id="ARBA00023145"/>
    </source>
</evidence>
<dbReference type="Proteomes" id="UP000075886">
    <property type="component" value="Unassembled WGS sequence"/>
</dbReference>
<dbReference type="InterPro" id="IPR043504">
    <property type="entry name" value="Peptidase_S1_PA_chymotrypsin"/>
</dbReference>
<keyword evidence="9" id="KW-0865">Zymogen</keyword>
<keyword evidence="10" id="KW-1015">Disulfide bond</keyword>
<keyword evidence="4 13" id="KW-0645">Protease</keyword>
<name>A0A182QGH1_9DIPT</name>
<dbReference type="PANTHER" id="PTHR24256">
    <property type="entry name" value="TRYPTASE-RELATED"/>
    <property type="match status" value="1"/>
</dbReference>
<dbReference type="PROSITE" id="PS50240">
    <property type="entry name" value="TRYPSIN_DOM"/>
    <property type="match status" value="1"/>
</dbReference>
<dbReference type="EC" id="3.4.21.-" evidence="13"/>
<dbReference type="InterPro" id="IPR022700">
    <property type="entry name" value="CLIP"/>
</dbReference>
<comment type="similarity">
    <text evidence="12 14">Belongs to the peptidase S1 family. CLIP subfamily.</text>
</comment>
<dbReference type="Pfam" id="PF00089">
    <property type="entry name" value="Trypsin"/>
    <property type="match status" value="1"/>
</dbReference>
<organism evidence="16 17">
    <name type="scientific">Anopheles farauti</name>
    <dbReference type="NCBI Taxonomy" id="69004"/>
    <lineage>
        <taxon>Eukaryota</taxon>
        <taxon>Metazoa</taxon>
        <taxon>Ecdysozoa</taxon>
        <taxon>Arthropoda</taxon>
        <taxon>Hexapoda</taxon>
        <taxon>Insecta</taxon>
        <taxon>Pterygota</taxon>
        <taxon>Neoptera</taxon>
        <taxon>Endopterygota</taxon>
        <taxon>Diptera</taxon>
        <taxon>Nematocera</taxon>
        <taxon>Culicoidea</taxon>
        <taxon>Culicidae</taxon>
        <taxon>Anophelinae</taxon>
        <taxon>Anopheles</taxon>
    </lineage>
</organism>
<dbReference type="Gene3D" id="2.40.10.10">
    <property type="entry name" value="Trypsin-like serine proteases"/>
    <property type="match status" value="2"/>
</dbReference>
<evidence type="ECO:0000259" key="15">
    <source>
        <dbReference type="PROSITE" id="PS50240"/>
    </source>
</evidence>
<sequence>MVLPLTIITIIVAILPIQQTIATGESNITAGAICRIDGEYGRCVPFKDDPKYVMLLLKPFRTDEEQEYLVRYLCDRRKGLTCRTGTINHDQCGIQMQDRIVGGQIAGIDQYPWMALLQYVNHRKGTKRFACGGSLISTRFVLSAAHCFARLPAGVELHKVRLGEWDTESEVDCEDQDDQLTCAAPVQDFGYDRIIVHESYTGSNTDRANDIALVQLDREAECTEYIKPICLPEPGTPRKDRLYFGTMWGAGWGRTENATGSRYKLYVPLDLYDQGACQESYQRRHKIPITDGQFCALGAPGKDTCSGDSGGPLMKTLQAVHYAVGIVSFGPVKCGSGIPAVYTRVDRYYDWIVAQMVEFTN</sequence>
<reference evidence="17" key="1">
    <citation type="submission" date="2014-01" db="EMBL/GenBank/DDBJ databases">
        <title>The Genome Sequence of Anopheles farauti FAR1 (V2).</title>
        <authorList>
            <consortium name="The Broad Institute Genomics Platform"/>
            <person name="Neafsey D.E."/>
            <person name="Besansky N."/>
            <person name="Howell P."/>
            <person name="Walton C."/>
            <person name="Young S.K."/>
            <person name="Zeng Q."/>
            <person name="Gargeya S."/>
            <person name="Fitzgerald M."/>
            <person name="Haas B."/>
            <person name="Abouelleil A."/>
            <person name="Allen A.W."/>
            <person name="Alvarado L."/>
            <person name="Arachchi H.M."/>
            <person name="Berlin A.M."/>
            <person name="Chapman S.B."/>
            <person name="Gainer-Dewar J."/>
            <person name="Goldberg J."/>
            <person name="Griggs A."/>
            <person name="Gujja S."/>
            <person name="Hansen M."/>
            <person name="Howarth C."/>
            <person name="Imamovic A."/>
            <person name="Ireland A."/>
            <person name="Larimer J."/>
            <person name="McCowan C."/>
            <person name="Murphy C."/>
            <person name="Pearson M."/>
            <person name="Poon T.W."/>
            <person name="Priest M."/>
            <person name="Roberts A."/>
            <person name="Saif S."/>
            <person name="Shea T."/>
            <person name="Sisk P."/>
            <person name="Sykes S."/>
            <person name="Wortman J."/>
            <person name="Nusbaum C."/>
            <person name="Birren B."/>
        </authorList>
    </citation>
    <scope>NUCLEOTIDE SEQUENCE [LARGE SCALE GENOMIC DNA]</scope>
    <source>
        <strain evidence="17">FAR1</strain>
    </source>
</reference>
<dbReference type="PROSITE" id="PS00134">
    <property type="entry name" value="TRYPSIN_HIS"/>
    <property type="match status" value="1"/>
</dbReference>
<keyword evidence="7 13" id="KW-0720">Serine protease</keyword>
<dbReference type="InterPro" id="IPR001254">
    <property type="entry name" value="Trypsin_dom"/>
</dbReference>
<dbReference type="SMART" id="SM00020">
    <property type="entry name" value="Tryp_SPc"/>
    <property type="match status" value="1"/>
</dbReference>
<evidence type="ECO:0000256" key="11">
    <source>
        <dbReference type="ARBA" id="ARBA00023180"/>
    </source>
</evidence>
<dbReference type="FunFam" id="2.40.10.10:FF:000146">
    <property type="entry name" value="Serine protease 53"/>
    <property type="match status" value="1"/>
</dbReference>
<protein>
    <recommendedName>
        <fullName evidence="14">CLIP domain-containing serine protease</fullName>
        <ecNumber evidence="13">3.4.21.-</ecNumber>
    </recommendedName>
</protein>
<dbReference type="PRINTS" id="PR00722">
    <property type="entry name" value="CHYMOTRYPSIN"/>
</dbReference>
<feature type="domain" description="Peptidase S1" evidence="15">
    <location>
        <begin position="100"/>
        <end position="357"/>
    </location>
</feature>
<reference evidence="16" key="2">
    <citation type="submission" date="2020-05" db="UniProtKB">
        <authorList>
            <consortium name="EnsemblMetazoa"/>
        </authorList>
    </citation>
    <scope>IDENTIFICATION</scope>
    <source>
        <strain evidence="16">FAR1</strain>
    </source>
</reference>
<dbReference type="EnsemblMetazoa" id="AFAF009680-RA">
    <property type="protein sequence ID" value="AFAF009680-PA"/>
    <property type="gene ID" value="AFAF009680"/>
</dbReference>
<dbReference type="SUPFAM" id="SSF50494">
    <property type="entry name" value="Trypsin-like serine proteases"/>
    <property type="match status" value="1"/>
</dbReference>
<keyword evidence="6 13" id="KW-0378">Hydrolase</keyword>
<evidence type="ECO:0000256" key="2">
    <source>
        <dbReference type="ARBA" id="ARBA00022525"/>
    </source>
</evidence>
<dbReference type="InterPro" id="IPR051487">
    <property type="entry name" value="Ser/Thr_Proteases_Immune/Dev"/>
</dbReference>
<evidence type="ECO:0000256" key="12">
    <source>
        <dbReference type="ARBA" id="ARBA00024195"/>
    </source>
</evidence>
<dbReference type="PROSITE" id="PS00135">
    <property type="entry name" value="TRYPSIN_SER"/>
    <property type="match status" value="1"/>
</dbReference>
<keyword evidence="3" id="KW-0399">Innate immunity</keyword>
<evidence type="ECO:0000256" key="7">
    <source>
        <dbReference type="ARBA" id="ARBA00022825"/>
    </source>
</evidence>
<keyword evidence="11" id="KW-0325">Glycoprotein</keyword>
<evidence type="ECO:0000256" key="13">
    <source>
        <dbReference type="RuleBase" id="RU363034"/>
    </source>
</evidence>
<comment type="domain">
    <text evidence="14">The clip domain consists of 35-55 residues which are 'knitted' together usually by 3 conserved disulfide bonds forming a clip-like compact structure.</text>
</comment>
<evidence type="ECO:0000256" key="14">
    <source>
        <dbReference type="RuleBase" id="RU366078"/>
    </source>
</evidence>
<dbReference type="InterPro" id="IPR033116">
    <property type="entry name" value="TRYPSIN_SER"/>
</dbReference>
<dbReference type="GO" id="GO:0005576">
    <property type="term" value="C:extracellular region"/>
    <property type="evidence" value="ECO:0007669"/>
    <property type="project" value="UniProtKB-SubCell"/>
</dbReference>
<dbReference type="EMBL" id="AXCN02001039">
    <property type="status" value="NOT_ANNOTATED_CDS"/>
    <property type="molecule type" value="Genomic_DNA"/>
</dbReference>
<keyword evidence="2 14" id="KW-0964">Secreted</keyword>
<evidence type="ECO:0000313" key="17">
    <source>
        <dbReference type="Proteomes" id="UP000075886"/>
    </source>
</evidence>
<dbReference type="AlphaFoldDB" id="A0A182QGH1"/>
<feature type="chain" id="PRO_5041015040" description="CLIP domain-containing serine protease" evidence="14">
    <location>
        <begin position="23"/>
        <end position="361"/>
    </location>
</feature>
<keyword evidence="8" id="KW-0391">Immunity</keyword>
<dbReference type="GO" id="GO:0004252">
    <property type="term" value="F:serine-type endopeptidase activity"/>
    <property type="evidence" value="ECO:0007669"/>
    <property type="project" value="UniProtKB-UniRule"/>
</dbReference>
<dbReference type="STRING" id="69004.A0A182QGH1"/>
<evidence type="ECO:0000256" key="5">
    <source>
        <dbReference type="ARBA" id="ARBA00022729"/>
    </source>
</evidence>
<dbReference type="InterPro" id="IPR009003">
    <property type="entry name" value="Peptidase_S1_PA"/>
</dbReference>
<evidence type="ECO:0000313" key="16">
    <source>
        <dbReference type="EnsemblMetazoa" id="AFAF009680-PA"/>
    </source>
</evidence>
<dbReference type="CDD" id="cd00190">
    <property type="entry name" value="Tryp_SPc"/>
    <property type="match status" value="1"/>
</dbReference>
<evidence type="ECO:0000256" key="8">
    <source>
        <dbReference type="ARBA" id="ARBA00022859"/>
    </source>
</evidence>
<evidence type="ECO:0000256" key="6">
    <source>
        <dbReference type="ARBA" id="ARBA00022801"/>
    </source>
</evidence>
<evidence type="ECO:0000256" key="3">
    <source>
        <dbReference type="ARBA" id="ARBA00022588"/>
    </source>
</evidence>
<dbReference type="GO" id="GO:0006508">
    <property type="term" value="P:proteolysis"/>
    <property type="evidence" value="ECO:0007669"/>
    <property type="project" value="UniProtKB-KW"/>
</dbReference>
<evidence type="ECO:0000256" key="4">
    <source>
        <dbReference type="ARBA" id="ARBA00022670"/>
    </source>
</evidence>
<dbReference type="GO" id="GO:0045087">
    <property type="term" value="P:innate immune response"/>
    <property type="evidence" value="ECO:0007669"/>
    <property type="project" value="UniProtKB-KW"/>
</dbReference>
<dbReference type="Pfam" id="PF12032">
    <property type="entry name" value="CLIP"/>
    <property type="match status" value="1"/>
</dbReference>
<feature type="signal peptide" evidence="14">
    <location>
        <begin position="1"/>
        <end position="22"/>
    </location>
</feature>
<accession>A0A182QGH1</accession>
<dbReference type="VEuPathDB" id="VectorBase:AFAF009680"/>
<keyword evidence="5 14" id="KW-0732">Signal</keyword>
<dbReference type="InterPro" id="IPR001314">
    <property type="entry name" value="Peptidase_S1A"/>
</dbReference>
<evidence type="ECO:0000256" key="10">
    <source>
        <dbReference type="ARBA" id="ARBA00023157"/>
    </source>
</evidence>
<keyword evidence="17" id="KW-1185">Reference proteome</keyword>
<proteinExistence type="inferred from homology"/>